<dbReference type="SUPFAM" id="SSF52728">
    <property type="entry name" value="PTS IIb component"/>
    <property type="match status" value="1"/>
</dbReference>
<dbReference type="Gene3D" id="3.40.35.10">
    <property type="entry name" value="Phosphotransferase system, sorbose subfamily IIB component"/>
    <property type="match status" value="1"/>
</dbReference>
<keyword evidence="5" id="KW-0808">Transferase</keyword>
<dbReference type="NCBIfam" id="TIGR00854">
    <property type="entry name" value="pts-sorbose"/>
    <property type="match status" value="1"/>
</dbReference>
<dbReference type="GO" id="GO:0005737">
    <property type="term" value="C:cytoplasm"/>
    <property type="evidence" value="ECO:0007669"/>
    <property type="project" value="UniProtKB-SubCell"/>
</dbReference>
<evidence type="ECO:0000256" key="2">
    <source>
        <dbReference type="ARBA" id="ARBA00022448"/>
    </source>
</evidence>
<name>A0A6N8U9L8_9FIRM</name>
<feature type="modified residue" description="Phosphohistidine; by EIIA" evidence="9">
    <location>
        <position position="17"/>
    </location>
</feature>
<evidence type="ECO:0000259" key="10">
    <source>
        <dbReference type="PROSITE" id="PS51101"/>
    </source>
</evidence>
<protein>
    <submittedName>
        <fullName evidence="11">PTS N-acetylgalactosamine transporter subunit IIB</fullName>
    </submittedName>
</protein>
<evidence type="ECO:0000256" key="1">
    <source>
        <dbReference type="ARBA" id="ARBA00004496"/>
    </source>
</evidence>
<evidence type="ECO:0000256" key="7">
    <source>
        <dbReference type="ARBA" id="ARBA00022777"/>
    </source>
</evidence>
<dbReference type="PROSITE" id="PS51101">
    <property type="entry name" value="PTS_EIIB_TYPE_4"/>
    <property type="match status" value="1"/>
</dbReference>
<dbReference type="Proteomes" id="UP000434036">
    <property type="component" value="Unassembled WGS sequence"/>
</dbReference>
<comment type="subcellular location">
    <subcellularLocation>
        <location evidence="1">Cytoplasm</location>
    </subcellularLocation>
</comment>
<reference evidence="11 12" key="1">
    <citation type="submission" date="2019-12" db="EMBL/GenBank/DDBJ databases">
        <authorList>
            <person name="Yang R."/>
        </authorList>
    </citation>
    <scope>NUCLEOTIDE SEQUENCE [LARGE SCALE GENOMIC DNA]</scope>
    <source>
        <strain evidence="11 12">DONG20-135</strain>
    </source>
</reference>
<keyword evidence="6" id="KW-0598">Phosphotransferase system</keyword>
<dbReference type="GO" id="GO:0016301">
    <property type="term" value="F:kinase activity"/>
    <property type="evidence" value="ECO:0007669"/>
    <property type="project" value="UniProtKB-KW"/>
</dbReference>
<dbReference type="NCBIfam" id="NF007288">
    <property type="entry name" value="PRK09756.1"/>
    <property type="match status" value="1"/>
</dbReference>
<dbReference type="InterPro" id="IPR004720">
    <property type="entry name" value="PTS_IIB_sorbose-sp"/>
</dbReference>
<feature type="domain" description="PTS EIIB type-4" evidence="10">
    <location>
        <begin position="2"/>
        <end position="157"/>
    </location>
</feature>
<evidence type="ECO:0000313" key="12">
    <source>
        <dbReference type="Proteomes" id="UP000434036"/>
    </source>
</evidence>
<evidence type="ECO:0000256" key="9">
    <source>
        <dbReference type="PIRSR" id="PIRSR618455-2"/>
    </source>
</evidence>
<dbReference type="InterPro" id="IPR018455">
    <property type="entry name" value="PTS_IIB_sorbose-sp_subgr"/>
</dbReference>
<dbReference type="CDD" id="cd00001">
    <property type="entry name" value="PTS_IIB_man"/>
    <property type="match status" value="1"/>
</dbReference>
<evidence type="ECO:0000256" key="8">
    <source>
        <dbReference type="PIRSR" id="PIRSR618455-1"/>
    </source>
</evidence>
<dbReference type="GO" id="GO:0009401">
    <property type="term" value="P:phosphoenolpyruvate-dependent sugar phosphotransferase system"/>
    <property type="evidence" value="ECO:0007669"/>
    <property type="project" value="UniProtKB-KW"/>
</dbReference>
<organism evidence="11 12">
    <name type="scientific">Copranaerobaculum intestinale</name>
    <dbReference type="NCBI Taxonomy" id="2692629"/>
    <lineage>
        <taxon>Bacteria</taxon>
        <taxon>Bacillati</taxon>
        <taxon>Bacillota</taxon>
        <taxon>Erysipelotrichia</taxon>
        <taxon>Erysipelotrichales</taxon>
        <taxon>Erysipelotrichaceae</taxon>
        <taxon>Copranaerobaculum</taxon>
    </lineage>
</organism>
<evidence type="ECO:0000256" key="5">
    <source>
        <dbReference type="ARBA" id="ARBA00022679"/>
    </source>
</evidence>
<evidence type="ECO:0000256" key="3">
    <source>
        <dbReference type="ARBA" id="ARBA00022490"/>
    </source>
</evidence>
<keyword evidence="12" id="KW-1185">Reference proteome</keyword>
<evidence type="ECO:0000313" key="11">
    <source>
        <dbReference type="EMBL" id="MXQ74175.1"/>
    </source>
</evidence>
<dbReference type="NCBIfam" id="NF008508">
    <property type="entry name" value="PRK11425.1"/>
    <property type="match status" value="1"/>
</dbReference>
<dbReference type="InterPro" id="IPR036667">
    <property type="entry name" value="PTS_IIB_sorbose-sp_sf"/>
</dbReference>
<keyword evidence="3" id="KW-0963">Cytoplasm</keyword>
<proteinExistence type="predicted"/>
<dbReference type="RefSeq" id="WP_160625569.1">
    <property type="nucleotide sequence ID" value="NZ_WUUQ01000004.1"/>
</dbReference>
<reference evidence="11 12" key="2">
    <citation type="submission" date="2020-01" db="EMBL/GenBank/DDBJ databases">
        <title>Clostridiaceae sp. nov. isolated from the gut of human by culturomics.</title>
        <authorList>
            <person name="Chang Y."/>
        </authorList>
    </citation>
    <scope>NUCLEOTIDE SEQUENCE [LARGE SCALE GENOMIC DNA]</scope>
    <source>
        <strain evidence="11 12">DONG20-135</strain>
    </source>
</reference>
<gene>
    <name evidence="11" type="primary">agaB</name>
    <name evidence="11" type="ORF">GSF08_09530</name>
</gene>
<feature type="active site" description="Pros-phosphohistidine intermediate; for EIIB activity" evidence="8">
    <location>
        <position position="17"/>
    </location>
</feature>
<dbReference type="GO" id="GO:0008982">
    <property type="term" value="F:protein-N(PI)-phosphohistidine-sugar phosphotransferase activity"/>
    <property type="evidence" value="ECO:0007669"/>
    <property type="project" value="InterPro"/>
</dbReference>
<comment type="caution">
    <text evidence="11">The sequence shown here is derived from an EMBL/GenBank/DDBJ whole genome shotgun (WGS) entry which is preliminary data.</text>
</comment>
<dbReference type="EMBL" id="WUUQ01000004">
    <property type="protein sequence ID" value="MXQ74175.1"/>
    <property type="molecule type" value="Genomic_DNA"/>
</dbReference>
<evidence type="ECO:0000256" key="4">
    <source>
        <dbReference type="ARBA" id="ARBA00022597"/>
    </source>
</evidence>
<dbReference type="Pfam" id="PF03830">
    <property type="entry name" value="PTSIIB_sorb"/>
    <property type="match status" value="1"/>
</dbReference>
<sequence>MDQPNILLGRIDNRLVHGQVGVSWTNYLGANLIVVADDEVAHEEVQQELMELTAVTSGAEIRFFTVQETIDIIWNASDDQRIFIVTRTPFEMLKLIEGNVPIKKVNIGNMHFEEGKHQISLKVFVDDEDLKNLHAMQDKGIEVFIQEIPGKMAEQFK</sequence>
<keyword evidence="7" id="KW-0418">Kinase</keyword>
<keyword evidence="4" id="KW-0762">Sugar transport</keyword>
<keyword evidence="2" id="KW-0813">Transport</keyword>
<accession>A0A6N8U9L8</accession>
<dbReference type="AlphaFoldDB" id="A0A6N8U9L8"/>
<evidence type="ECO:0000256" key="6">
    <source>
        <dbReference type="ARBA" id="ARBA00022683"/>
    </source>
</evidence>